<protein>
    <submittedName>
        <fullName evidence="2">Uncharacterized protein</fullName>
    </submittedName>
</protein>
<sequence length="99" mass="11351">MAVGQFNWSEHRPVKAEAAGSSPVSPEFSCLKGNKNNKHNLIPYGDPISLFFRGKGSDEERTLKKERELVIASEIIFYNFVWIKDLPMLYYSILDDELI</sequence>
<keyword evidence="3" id="KW-1185">Reference proteome</keyword>
<accession>A0AAN9DXR7</accession>
<evidence type="ECO:0000256" key="1">
    <source>
        <dbReference type="SAM" id="MobiDB-lite"/>
    </source>
</evidence>
<organism evidence="2 3">
    <name type="scientific">Crotalaria pallida</name>
    <name type="common">Smooth rattlebox</name>
    <name type="synonym">Crotalaria striata</name>
    <dbReference type="NCBI Taxonomy" id="3830"/>
    <lineage>
        <taxon>Eukaryota</taxon>
        <taxon>Viridiplantae</taxon>
        <taxon>Streptophyta</taxon>
        <taxon>Embryophyta</taxon>
        <taxon>Tracheophyta</taxon>
        <taxon>Spermatophyta</taxon>
        <taxon>Magnoliopsida</taxon>
        <taxon>eudicotyledons</taxon>
        <taxon>Gunneridae</taxon>
        <taxon>Pentapetalae</taxon>
        <taxon>rosids</taxon>
        <taxon>fabids</taxon>
        <taxon>Fabales</taxon>
        <taxon>Fabaceae</taxon>
        <taxon>Papilionoideae</taxon>
        <taxon>50 kb inversion clade</taxon>
        <taxon>genistoids sensu lato</taxon>
        <taxon>core genistoids</taxon>
        <taxon>Crotalarieae</taxon>
        <taxon>Crotalaria</taxon>
    </lineage>
</organism>
<gene>
    <name evidence="2" type="ORF">RIF29_43233</name>
</gene>
<reference evidence="2 3" key="1">
    <citation type="submission" date="2024-01" db="EMBL/GenBank/DDBJ databases">
        <title>The genomes of 5 underutilized Papilionoideae crops provide insights into root nodulation and disease resistanc.</title>
        <authorList>
            <person name="Yuan L."/>
        </authorList>
    </citation>
    <scope>NUCLEOTIDE SEQUENCE [LARGE SCALE GENOMIC DNA]</scope>
    <source>
        <strain evidence="2">ZHUSHIDOU_FW_LH</strain>
        <tissue evidence="2">Leaf</tissue>
    </source>
</reference>
<feature type="region of interest" description="Disordered" evidence="1">
    <location>
        <begin position="1"/>
        <end position="25"/>
    </location>
</feature>
<comment type="caution">
    <text evidence="2">The sequence shown here is derived from an EMBL/GenBank/DDBJ whole genome shotgun (WGS) entry which is preliminary data.</text>
</comment>
<evidence type="ECO:0000313" key="3">
    <source>
        <dbReference type="Proteomes" id="UP001372338"/>
    </source>
</evidence>
<evidence type="ECO:0000313" key="2">
    <source>
        <dbReference type="EMBL" id="KAK7239866.1"/>
    </source>
</evidence>
<dbReference type="Proteomes" id="UP001372338">
    <property type="component" value="Unassembled WGS sequence"/>
</dbReference>
<dbReference type="EMBL" id="JAYWIO010000012">
    <property type="protein sequence ID" value="KAK7239866.1"/>
    <property type="molecule type" value="Genomic_DNA"/>
</dbReference>
<proteinExistence type="predicted"/>
<name>A0AAN9DXR7_CROPI</name>
<dbReference type="AlphaFoldDB" id="A0AAN9DXR7"/>